<comment type="caution">
    <text evidence="1">The sequence shown here is derived from an EMBL/GenBank/DDBJ whole genome shotgun (WGS) entry which is preliminary data.</text>
</comment>
<name>A0ABQ9HBS9_9NEOP</name>
<gene>
    <name evidence="1" type="ORF">PR048_018057</name>
</gene>
<organism evidence="1 2">
    <name type="scientific">Dryococelus australis</name>
    <dbReference type="NCBI Taxonomy" id="614101"/>
    <lineage>
        <taxon>Eukaryota</taxon>
        <taxon>Metazoa</taxon>
        <taxon>Ecdysozoa</taxon>
        <taxon>Arthropoda</taxon>
        <taxon>Hexapoda</taxon>
        <taxon>Insecta</taxon>
        <taxon>Pterygota</taxon>
        <taxon>Neoptera</taxon>
        <taxon>Polyneoptera</taxon>
        <taxon>Phasmatodea</taxon>
        <taxon>Verophasmatodea</taxon>
        <taxon>Anareolatae</taxon>
        <taxon>Phasmatidae</taxon>
        <taxon>Eurycanthinae</taxon>
        <taxon>Dryococelus</taxon>
    </lineage>
</organism>
<sequence length="409" mass="44327">MLQKKLAFNERQRPVASDIAIDAKVRNQCGQTSVQMNYVIGKKILLVFHLSCETNPGMATVQCEGETCVDVRDPSLLQSHHATGGLPRQAHVTASMRWRNILEVELEQDFRKAGSFPCAQGTDRALMLKVPIYLEQLSSFRAEKPGIYKGDTTTCIKCASPLIVAGQDKRRALIATCIASHVAQVTPERNTRASFSINTEAGLRSRSPLLSTAPEDGKFITNHYALPERLKRDTGAKGKRDGGCYVSGACAHSCGNECRSINNREASPSPAASRGKGALATADSLSHGVSSELLCLRVLPVINGWPRNSMPVKDNAVHSLQSHTIPFTPTVANCLRVAQEAVSLLGSHQGEPGSIPGRATPGSLYVEIRPDDAIGQRVFSGISRFPCSFILALLHTHLNHPHRLSIPRC</sequence>
<evidence type="ECO:0000313" key="2">
    <source>
        <dbReference type="Proteomes" id="UP001159363"/>
    </source>
</evidence>
<dbReference type="EMBL" id="JARBHB010000006">
    <property type="protein sequence ID" value="KAJ8881573.1"/>
    <property type="molecule type" value="Genomic_DNA"/>
</dbReference>
<dbReference type="Proteomes" id="UP001159363">
    <property type="component" value="Chromosome 5"/>
</dbReference>
<keyword evidence="2" id="KW-1185">Reference proteome</keyword>
<evidence type="ECO:0000313" key="1">
    <source>
        <dbReference type="EMBL" id="KAJ8881573.1"/>
    </source>
</evidence>
<accession>A0ABQ9HBS9</accession>
<proteinExistence type="predicted"/>
<reference evidence="1 2" key="1">
    <citation type="submission" date="2023-02" db="EMBL/GenBank/DDBJ databases">
        <title>LHISI_Scaffold_Assembly.</title>
        <authorList>
            <person name="Stuart O.P."/>
            <person name="Cleave R."/>
            <person name="Magrath M.J.L."/>
            <person name="Mikheyev A.S."/>
        </authorList>
    </citation>
    <scope>NUCLEOTIDE SEQUENCE [LARGE SCALE GENOMIC DNA]</scope>
    <source>
        <strain evidence="1">Daus_M_001</strain>
        <tissue evidence="1">Leg muscle</tissue>
    </source>
</reference>
<protein>
    <submittedName>
        <fullName evidence="1">Uncharacterized protein</fullName>
    </submittedName>
</protein>